<evidence type="ECO:0000256" key="3">
    <source>
        <dbReference type="ARBA" id="ARBA00022712"/>
    </source>
</evidence>
<keyword evidence="4" id="KW-0547">Nucleotide-binding</keyword>
<dbReference type="Proteomes" id="UP000275267">
    <property type="component" value="Unassembled WGS sequence"/>
</dbReference>
<name>A0A3L6R214_PANMI</name>
<comment type="similarity">
    <text evidence="1">Belongs to the IPP transferase family.</text>
</comment>
<evidence type="ECO:0000313" key="6">
    <source>
        <dbReference type="EMBL" id="RLM93255.1"/>
    </source>
</evidence>
<keyword evidence="3" id="KW-0203">Cytokinin biosynthesis</keyword>
<dbReference type="GO" id="GO:0009691">
    <property type="term" value="P:cytokinin biosynthetic process"/>
    <property type="evidence" value="ECO:0007669"/>
    <property type="project" value="UniProtKB-KW"/>
</dbReference>
<protein>
    <submittedName>
        <fullName evidence="6">Isopentenyl transferase IPT7</fullName>
    </submittedName>
</protein>
<accession>A0A3L6R214</accession>
<dbReference type="InterPro" id="IPR039657">
    <property type="entry name" value="Dimethylallyltransferase"/>
</dbReference>
<dbReference type="PANTHER" id="PTHR11088">
    <property type="entry name" value="TRNA DIMETHYLALLYLTRANSFERASE"/>
    <property type="match status" value="1"/>
</dbReference>
<gene>
    <name evidence="6" type="ORF">C2845_PM08G13230</name>
</gene>
<organism evidence="6 7">
    <name type="scientific">Panicum miliaceum</name>
    <name type="common">Proso millet</name>
    <name type="synonym">Broomcorn millet</name>
    <dbReference type="NCBI Taxonomy" id="4540"/>
    <lineage>
        <taxon>Eukaryota</taxon>
        <taxon>Viridiplantae</taxon>
        <taxon>Streptophyta</taxon>
        <taxon>Embryophyta</taxon>
        <taxon>Tracheophyta</taxon>
        <taxon>Spermatophyta</taxon>
        <taxon>Magnoliopsida</taxon>
        <taxon>Liliopsida</taxon>
        <taxon>Poales</taxon>
        <taxon>Poaceae</taxon>
        <taxon>PACMAD clade</taxon>
        <taxon>Panicoideae</taxon>
        <taxon>Panicodae</taxon>
        <taxon>Paniceae</taxon>
        <taxon>Panicinae</taxon>
        <taxon>Panicum</taxon>
        <taxon>Panicum sect. Panicum</taxon>
    </lineage>
</organism>
<dbReference type="STRING" id="4540.A0A3L6R214"/>
<keyword evidence="5" id="KW-0067">ATP-binding</keyword>
<dbReference type="GO" id="GO:0005739">
    <property type="term" value="C:mitochondrion"/>
    <property type="evidence" value="ECO:0007669"/>
    <property type="project" value="TreeGrafter"/>
</dbReference>
<evidence type="ECO:0000313" key="7">
    <source>
        <dbReference type="Proteomes" id="UP000275267"/>
    </source>
</evidence>
<evidence type="ECO:0000256" key="1">
    <source>
        <dbReference type="ARBA" id="ARBA00005842"/>
    </source>
</evidence>
<evidence type="ECO:0000256" key="5">
    <source>
        <dbReference type="ARBA" id="ARBA00022840"/>
    </source>
</evidence>
<dbReference type="InterPro" id="IPR027417">
    <property type="entry name" value="P-loop_NTPase"/>
</dbReference>
<dbReference type="PANTHER" id="PTHR11088:SF74">
    <property type="entry name" value="ADENYLATE ISOPENTENYLTRANSFERASE 5, CHLOROPLASTIC"/>
    <property type="match status" value="1"/>
</dbReference>
<comment type="caution">
    <text evidence="6">The sequence shown here is derived from an EMBL/GenBank/DDBJ whole genome shotgun (WGS) entry which is preliminary data.</text>
</comment>
<dbReference type="EMBL" id="PQIB02000010">
    <property type="protein sequence ID" value="RLM93255.1"/>
    <property type="molecule type" value="Genomic_DNA"/>
</dbReference>
<reference evidence="7" key="1">
    <citation type="journal article" date="2019" name="Nat. Commun.">
        <title>The genome of broomcorn millet.</title>
        <authorList>
            <person name="Zou C."/>
            <person name="Miki D."/>
            <person name="Li D."/>
            <person name="Tang Q."/>
            <person name="Xiao L."/>
            <person name="Rajput S."/>
            <person name="Deng P."/>
            <person name="Jia W."/>
            <person name="Huang R."/>
            <person name="Zhang M."/>
            <person name="Sun Y."/>
            <person name="Hu J."/>
            <person name="Fu X."/>
            <person name="Schnable P.S."/>
            <person name="Li F."/>
            <person name="Zhang H."/>
            <person name="Feng B."/>
            <person name="Zhu X."/>
            <person name="Liu R."/>
            <person name="Schnable J.C."/>
            <person name="Zhu J.-K."/>
            <person name="Zhang H."/>
        </authorList>
    </citation>
    <scope>NUCLEOTIDE SEQUENCE [LARGE SCALE GENOMIC DNA]</scope>
</reference>
<keyword evidence="7" id="KW-1185">Reference proteome</keyword>
<evidence type="ECO:0000256" key="4">
    <source>
        <dbReference type="ARBA" id="ARBA00022741"/>
    </source>
</evidence>
<dbReference type="GO" id="GO:0052381">
    <property type="term" value="F:tRNA dimethylallyltransferase activity"/>
    <property type="evidence" value="ECO:0007669"/>
    <property type="project" value="TreeGrafter"/>
</dbReference>
<dbReference type="AlphaFoldDB" id="A0A3L6R214"/>
<proteinExistence type="inferred from homology"/>
<keyword evidence="2 6" id="KW-0808">Transferase</keyword>
<evidence type="ECO:0000256" key="2">
    <source>
        <dbReference type="ARBA" id="ARBA00022679"/>
    </source>
</evidence>
<dbReference type="Gene3D" id="3.40.50.300">
    <property type="entry name" value="P-loop containing nucleotide triphosphate hydrolases"/>
    <property type="match status" value="1"/>
</dbReference>
<sequence>MLAVDLALRFGGEVINSDKIQVHEGLDVVTNKVTTVERKGVPHRLLQGHHVALSSPSSRGAASRSSPAAPIDAYRRWWTASRASAGASSVASSDDLPVLYHYIWDHVDGML</sequence>
<dbReference type="GO" id="GO:0005524">
    <property type="term" value="F:ATP binding"/>
    <property type="evidence" value="ECO:0007669"/>
    <property type="project" value="UniProtKB-KW"/>
</dbReference>
<dbReference type="GO" id="GO:0006400">
    <property type="term" value="P:tRNA modification"/>
    <property type="evidence" value="ECO:0007669"/>
    <property type="project" value="TreeGrafter"/>
</dbReference>
<dbReference type="OrthoDB" id="775260at2759"/>